<comment type="caution">
    <text evidence="2">The sequence shown here is derived from an EMBL/GenBank/DDBJ whole genome shotgun (WGS) entry which is preliminary data.</text>
</comment>
<dbReference type="Proteomes" id="UP001597357">
    <property type="component" value="Unassembled WGS sequence"/>
</dbReference>
<dbReference type="CDD" id="cd02440">
    <property type="entry name" value="AdoMet_MTases"/>
    <property type="match status" value="1"/>
</dbReference>
<protein>
    <submittedName>
        <fullName evidence="2">Class I SAM-dependent methyltransferase</fullName>
    </submittedName>
</protein>
<dbReference type="PANTHER" id="PTHR12843:SF5">
    <property type="entry name" value="EEF1A LYSINE METHYLTRANSFERASE 2"/>
    <property type="match status" value="1"/>
</dbReference>
<organism evidence="2 3">
    <name type="scientific">Mesonia sediminis</name>
    <dbReference type="NCBI Taxonomy" id="1703946"/>
    <lineage>
        <taxon>Bacteria</taxon>
        <taxon>Pseudomonadati</taxon>
        <taxon>Bacteroidota</taxon>
        <taxon>Flavobacteriia</taxon>
        <taxon>Flavobacteriales</taxon>
        <taxon>Flavobacteriaceae</taxon>
        <taxon>Mesonia</taxon>
    </lineage>
</organism>
<dbReference type="GO" id="GO:0008168">
    <property type="term" value="F:methyltransferase activity"/>
    <property type="evidence" value="ECO:0007669"/>
    <property type="project" value="UniProtKB-KW"/>
</dbReference>
<dbReference type="PANTHER" id="PTHR12843">
    <property type="entry name" value="PROTEIN-LYSINE N-METHYLTRANSFERASE METTL10"/>
    <property type="match status" value="1"/>
</dbReference>
<keyword evidence="2" id="KW-0808">Transferase</keyword>
<dbReference type="EMBL" id="JBHULZ010000023">
    <property type="protein sequence ID" value="MFD2697254.1"/>
    <property type="molecule type" value="Genomic_DNA"/>
</dbReference>
<dbReference type="GO" id="GO:0032259">
    <property type="term" value="P:methylation"/>
    <property type="evidence" value="ECO:0007669"/>
    <property type="project" value="UniProtKB-KW"/>
</dbReference>
<gene>
    <name evidence="2" type="ORF">ACFSQ0_04560</name>
</gene>
<feature type="domain" description="Methyltransferase" evidence="1">
    <location>
        <begin position="46"/>
        <end position="141"/>
    </location>
</feature>
<keyword evidence="2" id="KW-0489">Methyltransferase</keyword>
<reference evidence="3" key="1">
    <citation type="journal article" date="2019" name="Int. J. Syst. Evol. Microbiol.">
        <title>The Global Catalogue of Microorganisms (GCM) 10K type strain sequencing project: providing services to taxonomists for standard genome sequencing and annotation.</title>
        <authorList>
            <consortium name="The Broad Institute Genomics Platform"/>
            <consortium name="The Broad Institute Genome Sequencing Center for Infectious Disease"/>
            <person name="Wu L."/>
            <person name="Ma J."/>
        </authorList>
    </citation>
    <scope>NUCLEOTIDE SEQUENCE [LARGE SCALE GENOMIC DNA]</scope>
    <source>
        <strain evidence="3">KCTC 42255</strain>
    </source>
</reference>
<dbReference type="SUPFAM" id="SSF53335">
    <property type="entry name" value="S-adenosyl-L-methionine-dependent methyltransferases"/>
    <property type="match status" value="1"/>
</dbReference>
<dbReference type="InterPro" id="IPR041698">
    <property type="entry name" value="Methyltransf_25"/>
</dbReference>
<keyword evidence="3" id="KW-1185">Reference proteome</keyword>
<dbReference type="Pfam" id="PF13649">
    <property type="entry name" value="Methyltransf_25"/>
    <property type="match status" value="1"/>
</dbReference>
<dbReference type="Gene3D" id="3.40.50.150">
    <property type="entry name" value="Vaccinia Virus protein VP39"/>
    <property type="match status" value="1"/>
</dbReference>
<accession>A0ABW5SCD1</accession>
<evidence type="ECO:0000259" key="1">
    <source>
        <dbReference type="Pfam" id="PF13649"/>
    </source>
</evidence>
<proteinExistence type="predicted"/>
<dbReference type="InterPro" id="IPR029063">
    <property type="entry name" value="SAM-dependent_MTases_sf"/>
</dbReference>
<evidence type="ECO:0000313" key="2">
    <source>
        <dbReference type="EMBL" id="MFD2697254.1"/>
    </source>
</evidence>
<dbReference type="RefSeq" id="WP_379044774.1">
    <property type="nucleotide sequence ID" value="NZ_JBHULZ010000023.1"/>
</dbReference>
<name>A0ABW5SCD1_9FLAO</name>
<sequence>MDNKMQKHWEDVYKNKPLNTVSWYQPNVDTFKKVVQRVKLNANSVIIDIGGGDSFVADFLIEKGFKNAHVLDISKNAIERARKRLGTNAKQINWIISDVTSFQTSISFDLWYDRAAFHFLNDENKIEAYVKRAAEYVAESGFLAIASFSKDGPEKCSGLPVKQHSPDSLKEIFGGDFKLIDFFEEDHQTPAQKNQNFTICIFQKK</sequence>
<evidence type="ECO:0000313" key="3">
    <source>
        <dbReference type="Proteomes" id="UP001597357"/>
    </source>
</evidence>